<accession>A0AC35F184</accession>
<reference evidence="2" key="1">
    <citation type="submission" date="2022-11" db="UniProtKB">
        <authorList>
            <consortium name="WormBaseParasite"/>
        </authorList>
    </citation>
    <scope>IDENTIFICATION</scope>
</reference>
<dbReference type="Proteomes" id="UP000887580">
    <property type="component" value="Unplaced"/>
</dbReference>
<organism evidence="1 2">
    <name type="scientific">Panagrolaimus sp. PS1159</name>
    <dbReference type="NCBI Taxonomy" id="55785"/>
    <lineage>
        <taxon>Eukaryota</taxon>
        <taxon>Metazoa</taxon>
        <taxon>Ecdysozoa</taxon>
        <taxon>Nematoda</taxon>
        <taxon>Chromadorea</taxon>
        <taxon>Rhabditida</taxon>
        <taxon>Tylenchina</taxon>
        <taxon>Panagrolaimomorpha</taxon>
        <taxon>Panagrolaimoidea</taxon>
        <taxon>Panagrolaimidae</taxon>
        <taxon>Panagrolaimus</taxon>
    </lineage>
</organism>
<proteinExistence type="predicted"/>
<evidence type="ECO:0000313" key="2">
    <source>
        <dbReference type="WBParaSite" id="PS1159_v2.g12807.t1"/>
    </source>
</evidence>
<dbReference type="WBParaSite" id="PS1159_v2.g12807.t1">
    <property type="protein sequence ID" value="PS1159_v2.g12807.t1"/>
    <property type="gene ID" value="PS1159_v2.g12807"/>
</dbReference>
<sequence length="99" mass="11042">MGVLWVITFVIISYKKEKPGGGKKSEKKTGAAAGASKRAQVMAIGSKKENSIKPIKNEQSIKQKDETMVTEDPDLKSRETYDIKTQEEKQEIEKIKAQS</sequence>
<name>A0AC35F184_9BILA</name>
<evidence type="ECO:0000313" key="1">
    <source>
        <dbReference type="Proteomes" id="UP000887580"/>
    </source>
</evidence>
<protein>
    <submittedName>
        <fullName evidence="2">Uncharacterized protein</fullName>
    </submittedName>
</protein>